<dbReference type="Proteomes" id="UP000273143">
    <property type="component" value="Chromosome"/>
</dbReference>
<evidence type="ECO:0000256" key="1">
    <source>
        <dbReference type="SAM" id="Phobius"/>
    </source>
</evidence>
<protein>
    <submittedName>
        <fullName evidence="2">Uncharacterized protein</fullName>
    </submittedName>
</protein>
<accession>A0A3Q9JME0</accession>
<dbReference type="AlphaFoldDB" id="A0A3Q9JME0"/>
<keyword evidence="1" id="KW-0472">Membrane</keyword>
<feature type="transmembrane region" description="Helical" evidence="1">
    <location>
        <begin position="6"/>
        <end position="26"/>
    </location>
</feature>
<keyword evidence="1" id="KW-0812">Transmembrane</keyword>
<keyword evidence="3" id="KW-1185">Reference proteome</keyword>
<gene>
    <name evidence="2" type="ORF">DM558_00660</name>
</gene>
<dbReference type="EMBL" id="CP029822">
    <property type="protein sequence ID" value="AZS49380.1"/>
    <property type="molecule type" value="Genomic_DNA"/>
</dbReference>
<dbReference type="RefSeq" id="WP_127161597.1">
    <property type="nucleotide sequence ID" value="NZ_CP029822.1"/>
</dbReference>
<evidence type="ECO:0000313" key="2">
    <source>
        <dbReference type="EMBL" id="AZS49380.1"/>
    </source>
</evidence>
<keyword evidence="1" id="KW-1133">Transmembrane helix</keyword>
<evidence type="ECO:0000313" key="3">
    <source>
        <dbReference type="Proteomes" id="UP000273143"/>
    </source>
</evidence>
<reference evidence="3" key="1">
    <citation type="submission" date="2018-06" db="EMBL/GenBank/DDBJ databases">
        <title>Complete genome of Pseudomonas insecticola strain QZS01.</title>
        <authorList>
            <person name="Wang J."/>
            <person name="Su Q."/>
        </authorList>
    </citation>
    <scope>NUCLEOTIDE SEQUENCE [LARGE SCALE GENOMIC DNA]</scope>
    <source>
        <strain evidence="3">QZS01</strain>
    </source>
</reference>
<name>A0A3Q9JME0_9GAMM</name>
<dbReference type="KEGG" id="emo:DM558_00660"/>
<sequence>MTDNFFAIFVLFILVILLSLLIYKFYELSKASKKQLLKTSDFNLLLEEIDDIDGFNYFLYEKSVNYEDFEKEKLFLQQYLEKNSGSLEQLANAYDLIEIYIDYKLNNAPDSQQTVLMSFYTTHYELTKECLKKKFEEKSNTLINNKMSDPLLMNGTNSSGQTVKGIQESSLAVQLLKLKTKN</sequence>
<proteinExistence type="predicted"/>
<organism evidence="2 3">
    <name type="scientific">Entomomonas moraniae</name>
    <dbReference type="NCBI Taxonomy" id="2213226"/>
    <lineage>
        <taxon>Bacteria</taxon>
        <taxon>Pseudomonadati</taxon>
        <taxon>Pseudomonadota</taxon>
        <taxon>Gammaproteobacteria</taxon>
        <taxon>Pseudomonadales</taxon>
        <taxon>Pseudomonadaceae</taxon>
        <taxon>Entomomonas</taxon>
    </lineage>
</organism>